<protein>
    <submittedName>
        <fullName evidence="1">Uncharacterized protein</fullName>
    </submittedName>
</protein>
<dbReference type="EMBL" id="JAMBOP010000012">
    <property type="protein sequence ID" value="MCM3736504.1"/>
    <property type="molecule type" value="Genomic_DNA"/>
</dbReference>
<organism evidence="1 2">
    <name type="scientific">Bacillus cytotoxicus</name>
    <dbReference type="NCBI Taxonomy" id="580165"/>
    <lineage>
        <taxon>Bacteria</taxon>
        <taxon>Bacillati</taxon>
        <taxon>Bacillota</taxon>
        <taxon>Bacilli</taxon>
        <taxon>Bacillales</taxon>
        <taxon>Bacillaceae</taxon>
        <taxon>Bacillus</taxon>
        <taxon>Bacillus cereus group</taxon>
    </lineage>
</organism>
<sequence>MMRKELIPPIKMYAAFHDVLKQDLIKWVINISKEIELEHEWKELTKYEIMDVIDKHYNSNQYHAILHYKIIEDFPNSTGIGPSKVEEILECTKTERKRWEHEKKLPIVSWFDAGSKRNPIPVPMYCRKKIENLTPEVLDRWRAEHAEYIAMKRRTKEEITKKESVFIEIQAITEGEPIYKVFGPAVTYSEQEIEELWKKHKNNLPFEWEGKRCSVFLKCFNSNMIFKHEAITL</sequence>
<evidence type="ECO:0000313" key="1">
    <source>
        <dbReference type="EMBL" id="MCM3736504.1"/>
    </source>
</evidence>
<gene>
    <name evidence="1" type="ORF">M3215_11875</name>
</gene>
<keyword evidence="2" id="KW-1185">Reference proteome</keyword>
<accession>A0ACC6A7F8</accession>
<dbReference type="Proteomes" id="UP001202289">
    <property type="component" value="Unassembled WGS sequence"/>
</dbReference>
<reference evidence="1" key="1">
    <citation type="submission" date="2022-05" db="EMBL/GenBank/DDBJ databases">
        <title>Comparative Genomics of Spacecraft Associated Microbes.</title>
        <authorList>
            <person name="Tran M.T."/>
            <person name="Wright A."/>
            <person name="Seuylemezian A."/>
            <person name="Eisen J."/>
            <person name="Coil D."/>
        </authorList>
    </citation>
    <scope>NUCLEOTIDE SEQUENCE</scope>
    <source>
        <strain evidence="1">FAIRING 10M-2.2</strain>
    </source>
</reference>
<comment type="caution">
    <text evidence="1">The sequence shown here is derived from an EMBL/GenBank/DDBJ whole genome shotgun (WGS) entry which is preliminary data.</text>
</comment>
<proteinExistence type="predicted"/>
<name>A0ACC6A7F8_9BACI</name>
<evidence type="ECO:0000313" key="2">
    <source>
        <dbReference type="Proteomes" id="UP001202289"/>
    </source>
</evidence>